<evidence type="ECO:0000259" key="6">
    <source>
        <dbReference type="PROSITE" id="PS50126"/>
    </source>
</evidence>
<dbReference type="OrthoDB" id="9804278at2"/>
<dbReference type="CDD" id="cd04453">
    <property type="entry name" value="S1_RNase_E"/>
    <property type="match status" value="1"/>
</dbReference>
<dbReference type="InterPro" id="IPR004659">
    <property type="entry name" value="RNase_E/G"/>
</dbReference>
<dbReference type="InterPro" id="IPR003029">
    <property type="entry name" value="S1_domain"/>
</dbReference>
<dbReference type="RefSeq" id="WP_023054060.1">
    <property type="nucleotide sequence ID" value="NZ_AWXA01000043.1"/>
</dbReference>
<dbReference type="GO" id="GO:0046872">
    <property type="term" value="F:metal ion binding"/>
    <property type="evidence" value="ECO:0007669"/>
    <property type="project" value="UniProtKB-KW"/>
</dbReference>
<keyword evidence="2" id="KW-0479">Metal-binding</keyword>
<dbReference type="Pfam" id="PF10150">
    <property type="entry name" value="RNase_E_G"/>
    <property type="match status" value="1"/>
</dbReference>
<dbReference type="InterPro" id="IPR012340">
    <property type="entry name" value="NA-bd_OB-fold"/>
</dbReference>
<keyword evidence="4" id="KW-0460">Magnesium</keyword>
<organism evidence="7 8">
    <name type="scientific">Megasphaera vaginalis</name>
    <name type="common">ex Srinivasan et al. 2021</name>
    <dbReference type="NCBI Taxonomy" id="1111454"/>
    <lineage>
        <taxon>Bacteria</taxon>
        <taxon>Bacillati</taxon>
        <taxon>Bacillota</taxon>
        <taxon>Negativicutes</taxon>
        <taxon>Veillonellales</taxon>
        <taxon>Veillonellaceae</taxon>
        <taxon>Megasphaera</taxon>
    </lineage>
</organism>
<dbReference type="PANTHER" id="PTHR30001:SF0">
    <property type="entry name" value="RIBONUCLEASE G"/>
    <property type="match status" value="1"/>
</dbReference>
<protein>
    <submittedName>
        <fullName evidence="7">Ribonuclease E/G family protein</fullName>
    </submittedName>
</protein>
<dbReference type="EMBL" id="AWXA01000043">
    <property type="protein sequence ID" value="ERT58340.1"/>
    <property type="molecule type" value="Genomic_DNA"/>
</dbReference>
<dbReference type="GO" id="GO:0004540">
    <property type="term" value="F:RNA nuclease activity"/>
    <property type="evidence" value="ECO:0007669"/>
    <property type="project" value="InterPro"/>
</dbReference>
<proteinExistence type="predicted"/>
<dbReference type="SUPFAM" id="SSF50249">
    <property type="entry name" value="Nucleic acid-binding proteins"/>
    <property type="match status" value="1"/>
</dbReference>
<name>U7UG66_9FIRM</name>
<keyword evidence="3" id="KW-0378">Hydrolase</keyword>
<dbReference type="SMART" id="SM00316">
    <property type="entry name" value="S1"/>
    <property type="match status" value="1"/>
</dbReference>
<reference evidence="7 8" key="1">
    <citation type="submission" date="2013-09" db="EMBL/GenBank/DDBJ databases">
        <authorList>
            <person name="Durkin A.S."/>
            <person name="Haft D.R."/>
            <person name="McCorrison J."/>
            <person name="Torralba M."/>
            <person name="Gillis M."/>
            <person name="Haft D.H."/>
            <person name="Methe B."/>
            <person name="Sutton G."/>
            <person name="Nelson K.E."/>
        </authorList>
    </citation>
    <scope>NUCLEOTIDE SEQUENCE [LARGE SCALE GENOMIC DNA]</scope>
    <source>
        <strain evidence="7 8">BV3C16-1</strain>
    </source>
</reference>
<evidence type="ECO:0000313" key="7">
    <source>
        <dbReference type="EMBL" id="ERT58340.1"/>
    </source>
</evidence>
<evidence type="ECO:0000256" key="1">
    <source>
        <dbReference type="ARBA" id="ARBA00001946"/>
    </source>
</evidence>
<dbReference type="PATRIC" id="fig|1111454.3.peg.1629"/>
<dbReference type="GO" id="GO:0005737">
    <property type="term" value="C:cytoplasm"/>
    <property type="evidence" value="ECO:0007669"/>
    <property type="project" value="TreeGrafter"/>
</dbReference>
<dbReference type="PANTHER" id="PTHR30001">
    <property type="entry name" value="RIBONUCLEASE"/>
    <property type="match status" value="1"/>
</dbReference>
<evidence type="ECO:0000256" key="2">
    <source>
        <dbReference type="ARBA" id="ARBA00022723"/>
    </source>
</evidence>
<comment type="caution">
    <text evidence="7">The sequence shown here is derived from an EMBL/GenBank/DDBJ whole genome shotgun (WGS) entry which is preliminary data.</text>
</comment>
<dbReference type="InterPro" id="IPR019307">
    <property type="entry name" value="RNA-bd_AU-1/RNase_E/G"/>
</dbReference>
<feature type="domain" description="S1 motif" evidence="6">
    <location>
        <begin position="38"/>
        <end position="118"/>
    </location>
</feature>
<dbReference type="AlphaFoldDB" id="U7UG66"/>
<dbReference type="Gene3D" id="2.40.50.140">
    <property type="entry name" value="Nucleic acid-binding proteins"/>
    <property type="match status" value="1"/>
</dbReference>
<dbReference type="eggNOG" id="COG1530">
    <property type="taxonomic scope" value="Bacteria"/>
</dbReference>
<evidence type="ECO:0000313" key="8">
    <source>
        <dbReference type="Proteomes" id="UP000017090"/>
    </source>
</evidence>
<keyword evidence="8" id="KW-1185">Reference proteome</keyword>
<evidence type="ECO:0000256" key="5">
    <source>
        <dbReference type="ARBA" id="ARBA00022884"/>
    </source>
</evidence>
<dbReference type="GO" id="GO:0003723">
    <property type="term" value="F:RNA binding"/>
    <property type="evidence" value="ECO:0007669"/>
    <property type="project" value="UniProtKB-KW"/>
</dbReference>
<dbReference type="NCBIfam" id="TIGR00757">
    <property type="entry name" value="RNaseEG"/>
    <property type="match status" value="1"/>
</dbReference>
<sequence length="480" mass="54748">MKILLANVIPEETRMAVIEDGRLRDFSVERHDETHIVNHIYKGVIQNILPAMQAAFVNVGRKKNAFLYLGDLFPRAATKEEIQQTHLSVGQSILVQVIKEEQAMKGAKVTANVSIAGRYAVLMPTVDYIGVSKKIRDEGERDRLRRITAAVKPTGMGLIIRTVAKGVSEAELLADIRYLLGSWSSIQERYKLAKKPKLLYREADLVMRMVRDYFTHDVKQIIIDDKDSYERVCQVFSDNETMQRSCLSWYREETPLFEKYDIEAELHRLMDRQVALPSGGTLIFDHTEALTVIDVNSGKYTGNSTLEETIFFVNKEAAVEIARQLRLRDIGGIIIIDFIDMSKAERRDEILRILERETSFDSAKTRILGMTALNLVEITRKKARQGLRQVQYGTCDICGGSGVLYSPESVYIQIVRRLRHMVAHRLVSGDLLVSAHKDVLALLSDKKTKSALEQELARTIYLEESRHPNREVFSILSYRE</sequence>
<dbReference type="STRING" id="1111454.HMPREF1250_1084"/>
<comment type="cofactor">
    <cofactor evidence="1">
        <name>Mg(2+)</name>
        <dbReference type="ChEBI" id="CHEBI:18420"/>
    </cofactor>
</comment>
<accession>U7UG66</accession>
<keyword evidence="5" id="KW-0694">RNA-binding</keyword>
<dbReference type="Gene3D" id="3.40.1260.20">
    <property type="entry name" value="Ribonuclease E, catalytic domain"/>
    <property type="match status" value="1"/>
</dbReference>
<evidence type="ECO:0000256" key="4">
    <source>
        <dbReference type="ARBA" id="ARBA00022842"/>
    </source>
</evidence>
<evidence type="ECO:0000256" key="3">
    <source>
        <dbReference type="ARBA" id="ARBA00022801"/>
    </source>
</evidence>
<dbReference type="Proteomes" id="UP000017090">
    <property type="component" value="Unassembled WGS sequence"/>
</dbReference>
<dbReference type="GO" id="GO:0016787">
    <property type="term" value="F:hydrolase activity"/>
    <property type="evidence" value="ECO:0007669"/>
    <property type="project" value="UniProtKB-KW"/>
</dbReference>
<gene>
    <name evidence="7" type="ORF">HMPREF1250_1084</name>
</gene>
<dbReference type="GO" id="GO:0006364">
    <property type="term" value="P:rRNA processing"/>
    <property type="evidence" value="ECO:0007669"/>
    <property type="project" value="TreeGrafter"/>
</dbReference>
<dbReference type="PROSITE" id="PS50126">
    <property type="entry name" value="S1"/>
    <property type="match status" value="1"/>
</dbReference>